<accession>A0A0D0BEH9</accession>
<name>A0A0D0BEH9_9AGAR</name>
<dbReference type="Pfam" id="PF13768">
    <property type="entry name" value="VWA_3"/>
    <property type="match status" value="1"/>
</dbReference>
<feature type="domain" description="VIT" evidence="3">
    <location>
        <begin position="2"/>
        <end position="131"/>
    </location>
</feature>
<dbReference type="OrthoDB" id="1729737at2759"/>
<reference evidence="4 5" key="1">
    <citation type="submission" date="2014-04" db="EMBL/GenBank/DDBJ databases">
        <title>Evolutionary Origins and Diversification of the Mycorrhizal Mutualists.</title>
        <authorList>
            <consortium name="DOE Joint Genome Institute"/>
            <consortium name="Mycorrhizal Genomics Consortium"/>
            <person name="Kohler A."/>
            <person name="Kuo A."/>
            <person name="Nagy L.G."/>
            <person name="Floudas D."/>
            <person name="Copeland A."/>
            <person name="Barry K.W."/>
            <person name="Cichocki N."/>
            <person name="Veneault-Fourrey C."/>
            <person name="LaButti K."/>
            <person name="Lindquist E.A."/>
            <person name="Lipzen A."/>
            <person name="Lundell T."/>
            <person name="Morin E."/>
            <person name="Murat C."/>
            <person name="Riley R."/>
            <person name="Ohm R."/>
            <person name="Sun H."/>
            <person name="Tunlid A."/>
            <person name="Henrissat B."/>
            <person name="Grigoriev I.V."/>
            <person name="Hibbett D.S."/>
            <person name="Martin F."/>
        </authorList>
    </citation>
    <scope>NUCLEOTIDE SEQUENCE [LARGE SCALE GENOMIC DNA]</scope>
    <source>
        <strain evidence="4 5">FD-317 M1</strain>
    </source>
</reference>
<protein>
    <submittedName>
        <fullName evidence="4">Uncharacterized protein</fullName>
    </submittedName>
</protein>
<dbReference type="Gene3D" id="3.40.50.410">
    <property type="entry name" value="von Willebrand factor, type A domain"/>
    <property type="match status" value="1"/>
</dbReference>
<dbReference type="PROSITE" id="PS51468">
    <property type="entry name" value="VIT"/>
    <property type="match status" value="1"/>
</dbReference>
<dbReference type="InterPro" id="IPR013694">
    <property type="entry name" value="VIT"/>
</dbReference>
<evidence type="ECO:0000313" key="5">
    <source>
        <dbReference type="Proteomes" id="UP000053593"/>
    </source>
</evidence>
<dbReference type="InterPro" id="IPR002035">
    <property type="entry name" value="VWF_A"/>
</dbReference>
<dbReference type="SMART" id="SM00327">
    <property type="entry name" value="VWA"/>
    <property type="match status" value="1"/>
</dbReference>
<dbReference type="Proteomes" id="UP000053593">
    <property type="component" value="Unassembled WGS sequence"/>
</dbReference>
<sequence>MSLISRLYDQHHNASFILDSVYTEVVIVDVHASVLLSQRFTSPPIATLNAVYTFGLMADAAVCGFEMVRGDGTSVPGAIKEKTEAKEEYDKAVKDGFTAGLAKEETKDVFTICVGNMLPSETVTINLRLLQPLINDEKNNEVKFVFPCTYTHRYGQLPSLDAGFVTSIYQPFEMNVFVQQASPIQSVSCPSGYPISIAFGLPQSFNTPLPVVNTENASRYPHNYAHVTLKDPFGSLTRDAVLIMSVTDLDSPRCFIEPHPSPNYNTTAMALTFVPKFTVPDLSNSDSNLGMEYLFLIDRSGSMNQQSRMPLVREALVVLLRGLPTKHTTFNLLSFGSRTTKLWESSQLYTQETLNEATEHVDTMTANYGGTKIPEALQIAFSSLSNPLTRPVAVFLLTDGSSWDVQNCIRTVENATQTLVPPQNPVNSEPLNQNAFLRVFTLGIGDGASSDMCDSIARAGHGISIYVREGEEMLGKCARLVRAARTPPVEVEILWPDEEEEPSFVAPQDDDWDVIDHEYTAEAMGEEYVDISPAIPGPVYTLPGPNSLSDPENEPSHANSFLLVPDFDSLPHIQQSPPFLNQLDFFSGTRIQIYAIHSRKYFANRFKSGCVTLRATFVTSGESISMEVPIVDTYHPFDVAGSSSSTAVGPHPIIHILAAKALITDRENKKRPYSLPLPGPSESTSHSHPRPQSRSFDDSNLQTWLKNDIIRLGTTYGLTSKYTSFLAIDRGGGLRDEVVGSWREVESNPQGNIQLSLHRQRRRLYERTHLRPRPLRFDGLNERPSVRKEEGDAVPAAFKLNLVGGTLPLSYPRYDASSKGTQYLRRPETTRQLRLRATPGGNPQTGGTAALSDIKQMQMDLSTMSGGERISFLARLQQFDGSFSLTSSLLGFYLGDTSKMDIDTVTARLASKGLRSELAATVLACVWIEQMSPGDEMSDMLTKAQDWMRMESEMIGKNVEELRLSVQRVIDLSLSASVDF</sequence>
<proteinExistence type="predicted"/>
<keyword evidence="5" id="KW-1185">Reference proteome</keyword>
<dbReference type="EMBL" id="KN834768">
    <property type="protein sequence ID" value="KIK62195.1"/>
    <property type="molecule type" value="Genomic_DNA"/>
</dbReference>
<dbReference type="PROSITE" id="PS50234">
    <property type="entry name" value="VWFA"/>
    <property type="match status" value="1"/>
</dbReference>
<dbReference type="InterPro" id="IPR036465">
    <property type="entry name" value="vWFA_dom_sf"/>
</dbReference>
<dbReference type="AlphaFoldDB" id="A0A0D0BEH9"/>
<dbReference type="SUPFAM" id="SSF53300">
    <property type="entry name" value="vWA-like"/>
    <property type="match status" value="1"/>
</dbReference>
<feature type="compositionally biased region" description="Polar residues" evidence="1">
    <location>
        <begin position="681"/>
        <end position="698"/>
    </location>
</feature>
<dbReference type="HOGENOM" id="CLU_003826_0_1_1"/>
<gene>
    <name evidence="4" type="ORF">GYMLUDRAFT_242881</name>
</gene>
<dbReference type="PANTHER" id="PTHR45737:SF6">
    <property type="entry name" value="VON WILLEBRAND FACTOR A DOMAIN-CONTAINING PROTEIN 5A"/>
    <property type="match status" value="1"/>
</dbReference>
<organism evidence="4 5">
    <name type="scientific">Collybiopsis luxurians FD-317 M1</name>
    <dbReference type="NCBI Taxonomy" id="944289"/>
    <lineage>
        <taxon>Eukaryota</taxon>
        <taxon>Fungi</taxon>
        <taxon>Dikarya</taxon>
        <taxon>Basidiomycota</taxon>
        <taxon>Agaricomycotina</taxon>
        <taxon>Agaricomycetes</taxon>
        <taxon>Agaricomycetidae</taxon>
        <taxon>Agaricales</taxon>
        <taxon>Marasmiineae</taxon>
        <taxon>Omphalotaceae</taxon>
        <taxon>Collybiopsis</taxon>
        <taxon>Collybiopsis luxurians</taxon>
    </lineage>
</organism>
<dbReference type="Pfam" id="PF08487">
    <property type="entry name" value="VIT"/>
    <property type="match status" value="1"/>
</dbReference>
<feature type="region of interest" description="Disordered" evidence="1">
    <location>
        <begin position="670"/>
        <end position="698"/>
    </location>
</feature>
<dbReference type="SMART" id="SM00609">
    <property type="entry name" value="VIT"/>
    <property type="match status" value="1"/>
</dbReference>
<evidence type="ECO:0000259" key="2">
    <source>
        <dbReference type="PROSITE" id="PS50234"/>
    </source>
</evidence>
<evidence type="ECO:0000313" key="4">
    <source>
        <dbReference type="EMBL" id="KIK62195.1"/>
    </source>
</evidence>
<feature type="domain" description="VWFA" evidence="2">
    <location>
        <begin position="292"/>
        <end position="484"/>
    </location>
</feature>
<dbReference type="PANTHER" id="PTHR45737">
    <property type="entry name" value="VON WILLEBRAND FACTOR A DOMAIN-CONTAINING PROTEIN 5A"/>
    <property type="match status" value="1"/>
</dbReference>
<evidence type="ECO:0000259" key="3">
    <source>
        <dbReference type="PROSITE" id="PS51468"/>
    </source>
</evidence>
<evidence type="ECO:0000256" key="1">
    <source>
        <dbReference type="SAM" id="MobiDB-lite"/>
    </source>
</evidence>